<feature type="domain" description="Thioesterase" evidence="3">
    <location>
        <begin position="74"/>
        <end position="146"/>
    </location>
</feature>
<evidence type="ECO:0000256" key="1">
    <source>
        <dbReference type="ARBA" id="ARBA00008324"/>
    </source>
</evidence>
<evidence type="ECO:0000256" key="2">
    <source>
        <dbReference type="ARBA" id="ARBA00022801"/>
    </source>
</evidence>
<keyword evidence="2" id="KW-0378">Hydrolase</keyword>
<evidence type="ECO:0000259" key="3">
    <source>
        <dbReference type="Pfam" id="PF03061"/>
    </source>
</evidence>
<dbReference type="NCBIfam" id="TIGR00369">
    <property type="entry name" value="unchar_dom_1"/>
    <property type="match status" value="1"/>
</dbReference>
<accession>A0A1M6F5W4</accession>
<reference evidence="4 5" key="1">
    <citation type="submission" date="2016-11" db="EMBL/GenBank/DDBJ databases">
        <authorList>
            <person name="Jaros S."/>
            <person name="Januszkiewicz K."/>
            <person name="Wedrychowicz H."/>
        </authorList>
    </citation>
    <scope>NUCLEOTIDE SEQUENCE [LARGE SCALE GENOMIC DNA]</scope>
    <source>
        <strain evidence="4 5">DSM 21074</strain>
    </source>
</reference>
<proteinExistence type="inferred from homology"/>
<dbReference type="PANTHER" id="PTHR21660">
    <property type="entry name" value="THIOESTERASE SUPERFAMILY MEMBER-RELATED"/>
    <property type="match status" value="1"/>
</dbReference>
<evidence type="ECO:0000313" key="4">
    <source>
        <dbReference type="EMBL" id="SHI92989.1"/>
    </source>
</evidence>
<organism evidence="4 5">
    <name type="scientific">Hymenobacter daecheongensis DSM 21074</name>
    <dbReference type="NCBI Taxonomy" id="1121955"/>
    <lineage>
        <taxon>Bacteria</taxon>
        <taxon>Pseudomonadati</taxon>
        <taxon>Bacteroidota</taxon>
        <taxon>Cytophagia</taxon>
        <taxon>Cytophagales</taxon>
        <taxon>Hymenobacteraceae</taxon>
        <taxon>Hymenobacter</taxon>
    </lineage>
</organism>
<dbReference type="Gene3D" id="3.10.129.10">
    <property type="entry name" value="Hotdog Thioesterase"/>
    <property type="match status" value="1"/>
</dbReference>
<evidence type="ECO:0000313" key="5">
    <source>
        <dbReference type="Proteomes" id="UP000184418"/>
    </source>
</evidence>
<dbReference type="EMBL" id="FQYN01000003">
    <property type="protein sequence ID" value="SHI92989.1"/>
    <property type="molecule type" value="Genomic_DNA"/>
</dbReference>
<dbReference type="PANTHER" id="PTHR21660:SF1">
    <property type="entry name" value="ACYL-COENZYME A THIOESTERASE 13"/>
    <property type="match status" value="1"/>
</dbReference>
<dbReference type="Pfam" id="PF03061">
    <property type="entry name" value="4HBT"/>
    <property type="match status" value="1"/>
</dbReference>
<gene>
    <name evidence="4" type="ORF">SAMN02745146_1945</name>
</gene>
<dbReference type="SUPFAM" id="SSF54637">
    <property type="entry name" value="Thioesterase/thiol ester dehydrase-isomerase"/>
    <property type="match status" value="1"/>
</dbReference>
<dbReference type="GO" id="GO:0047617">
    <property type="term" value="F:fatty acyl-CoA hydrolase activity"/>
    <property type="evidence" value="ECO:0007669"/>
    <property type="project" value="InterPro"/>
</dbReference>
<name>A0A1M6F5W4_9BACT</name>
<dbReference type="AlphaFoldDB" id="A0A1M6F5W4"/>
<comment type="similarity">
    <text evidence="1">Belongs to the thioesterase PaaI family.</text>
</comment>
<dbReference type="InterPro" id="IPR006683">
    <property type="entry name" value="Thioestr_dom"/>
</dbReference>
<dbReference type="InterPro" id="IPR003736">
    <property type="entry name" value="PAAI_dom"/>
</dbReference>
<dbReference type="InterPro" id="IPR029069">
    <property type="entry name" value="HotDog_dom_sf"/>
</dbReference>
<dbReference type="InterPro" id="IPR039298">
    <property type="entry name" value="ACOT13"/>
</dbReference>
<keyword evidence="5" id="KW-1185">Reference proteome</keyword>
<sequence length="161" mass="17378">MPGSRVGAGRVRTFGPMTTVPNPAAAPESLEVRIRRKLTRQHFMHLIGADLTTIEPGRVEAELTLEQRHQQHRGFAHGGLVATMADLVAGFAAVTLVPDGVGVVTVELKTSYLHPGVGEKLRAVGWVLKGGKRLFFCESEVWCDDKLIAKASATMAVVEPQ</sequence>
<dbReference type="Proteomes" id="UP000184418">
    <property type="component" value="Unassembled WGS sequence"/>
</dbReference>
<dbReference type="STRING" id="1121955.SAMN02745146_1945"/>
<protein>
    <submittedName>
        <fullName evidence="4">Uncharacterized domain 1-containing protein</fullName>
    </submittedName>
</protein>
<dbReference type="CDD" id="cd03443">
    <property type="entry name" value="PaaI_thioesterase"/>
    <property type="match status" value="1"/>
</dbReference>